<evidence type="ECO:0000313" key="2">
    <source>
        <dbReference type="Proteomes" id="UP000277928"/>
    </source>
</evidence>
<accession>A0A3P6TK24</accession>
<gene>
    <name evidence="1" type="ORF">NLS_LOCUS8654</name>
</gene>
<evidence type="ECO:0000313" key="1">
    <source>
        <dbReference type="EMBL" id="VDK88386.1"/>
    </source>
</evidence>
<protein>
    <submittedName>
        <fullName evidence="1">Uncharacterized protein</fullName>
    </submittedName>
</protein>
<proteinExistence type="predicted"/>
<dbReference type="AlphaFoldDB" id="A0A3P6TK24"/>
<organism evidence="1 2">
    <name type="scientific">Litomosoides sigmodontis</name>
    <name type="common">Filarial nematode worm</name>
    <dbReference type="NCBI Taxonomy" id="42156"/>
    <lineage>
        <taxon>Eukaryota</taxon>
        <taxon>Metazoa</taxon>
        <taxon>Ecdysozoa</taxon>
        <taxon>Nematoda</taxon>
        <taxon>Chromadorea</taxon>
        <taxon>Rhabditida</taxon>
        <taxon>Spirurina</taxon>
        <taxon>Spiruromorpha</taxon>
        <taxon>Filarioidea</taxon>
        <taxon>Onchocercidae</taxon>
        <taxon>Litomosoides</taxon>
    </lineage>
</organism>
<keyword evidence="2" id="KW-1185">Reference proteome</keyword>
<dbReference type="Proteomes" id="UP000277928">
    <property type="component" value="Unassembled WGS sequence"/>
</dbReference>
<dbReference type="EMBL" id="UYRX01001139">
    <property type="protein sequence ID" value="VDK88386.1"/>
    <property type="molecule type" value="Genomic_DNA"/>
</dbReference>
<name>A0A3P6TK24_LITSI</name>
<sequence>MWVPSQIRYMAHPQSCVQLYGILAFAYYPRNVCTAITSAAVYSVKLKFLEDVAVVNYYYYFCGSDDKLWRVVIIGKYWIAAVL</sequence>
<reference evidence="1 2" key="1">
    <citation type="submission" date="2018-08" db="EMBL/GenBank/DDBJ databases">
        <authorList>
            <person name="Laetsch R D."/>
            <person name="Stevens L."/>
            <person name="Kumar S."/>
            <person name="Blaxter L. M."/>
        </authorList>
    </citation>
    <scope>NUCLEOTIDE SEQUENCE [LARGE SCALE GENOMIC DNA]</scope>
</reference>